<dbReference type="EC" id="3.6.3.28" evidence="6"/>
<evidence type="ECO:0000256" key="2">
    <source>
        <dbReference type="ARBA" id="ARBA00022741"/>
    </source>
</evidence>
<dbReference type="Proteomes" id="UP000006852">
    <property type="component" value="Chromosome"/>
</dbReference>
<dbReference type="KEGG" id="tsu:Tresu_2121"/>
<proteinExistence type="inferred from homology"/>
<dbReference type="PROSITE" id="PS00211">
    <property type="entry name" value="ABC_TRANSPORTER_1"/>
    <property type="match status" value="1"/>
</dbReference>
<comment type="similarity">
    <text evidence="4">Belongs to the ABC transporter superfamily. Macrolide exporter (TC 3.A.1.122) family.</text>
</comment>
<keyword evidence="2" id="KW-0547">Nucleotide-binding</keyword>
<dbReference type="PROSITE" id="PS50893">
    <property type="entry name" value="ABC_TRANSPORTER_2"/>
    <property type="match status" value="1"/>
</dbReference>
<dbReference type="SMART" id="SM00382">
    <property type="entry name" value="AAA"/>
    <property type="match status" value="1"/>
</dbReference>
<dbReference type="EMBL" id="CP002631">
    <property type="protein sequence ID" value="AEB14990.1"/>
    <property type="molecule type" value="Genomic_DNA"/>
</dbReference>
<evidence type="ECO:0000256" key="1">
    <source>
        <dbReference type="ARBA" id="ARBA00022448"/>
    </source>
</evidence>
<feature type="domain" description="ABC transporter" evidence="5">
    <location>
        <begin position="8"/>
        <end position="230"/>
    </location>
</feature>
<evidence type="ECO:0000259" key="5">
    <source>
        <dbReference type="PROSITE" id="PS50893"/>
    </source>
</evidence>
<dbReference type="STRING" id="869209.Tresu_2121"/>
<dbReference type="InterPro" id="IPR017911">
    <property type="entry name" value="MacB-like_ATP-bd"/>
</dbReference>
<gene>
    <name evidence="6" type="ordered locus">Tresu_2121</name>
</gene>
<dbReference type="InterPro" id="IPR027417">
    <property type="entry name" value="P-loop_NTPase"/>
</dbReference>
<reference evidence="7" key="2">
    <citation type="submission" date="2011-04" db="EMBL/GenBank/DDBJ databases">
        <title>The complete genome of chromosome of Treponema succinifaciens DSM 2489.</title>
        <authorList>
            <person name="Lucas S."/>
            <person name="Copeland A."/>
            <person name="Lapidus A."/>
            <person name="Bruce D."/>
            <person name="Goodwin L."/>
            <person name="Pitluck S."/>
            <person name="Peters L."/>
            <person name="Kyrpides N."/>
            <person name="Mavromatis K."/>
            <person name="Ivanova N."/>
            <person name="Ovchinnikova G."/>
            <person name="Teshima H."/>
            <person name="Detter J.C."/>
            <person name="Tapia R."/>
            <person name="Han C."/>
            <person name="Land M."/>
            <person name="Hauser L."/>
            <person name="Markowitz V."/>
            <person name="Cheng J.-F."/>
            <person name="Hugenholtz P."/>
            <person name="Woyke T."/>
            <person name="Wu D."/>
            <person name="Gronow S."/>
            <person name="Wellnitz S."/>
            <person name="Brambilla E."/>
            <person name="Klenk H.-P."/>
            <person name="Eisen J.A."/>
        </authorList>
    </citation>
    <scope>NUCLEOTIDE SEQUENCE [LARGE SCALE GENOMIC DNA]</scope>
    <source>
        <strain evidence="7">ATCC 33096 / DSM 2489 / 6091</strain>
    </source>
</reference>
<dbReference type="InterPro" id="IPR003439">
    <property type="entry name" value="ABC_transporter-like_ATP-bd"/>
</dbReference>
<sequence>MNNQNIILSIKDLEKTYKTSSEELAILKKLNMELKQGQTCVIVGKSGSGKSTLLNIIGGLDKATGGTVCVGGMNVSSMPEKQLVKFRREFLGMIFQFHYLLKDFTALENVFLPAFMAGVSKKHAMEKAEELLCAVGLKERMSHLPSELSGGERQRVSVARSLVNNPELILADEPTGNLDPANAEAVGNLLFSLSEKYGKTLILVTHDMNLASKGQIKYSIENGQLQELEI</sequence>
<keyword evidence="6" id="KW-0378">Hydrolase</keyword>
<dbReference type="PANTHER" id="PTHR42798:SF2">
    <property type="entry name" value="ABC TRANSPORTER ATP-BINDING PROTEIN MG467-RELATED"/>
    <property type="match status" value="1"/>
</dbReference>
<dbReference type="Pfam" id="PF00005">
    <property type="entry name" value="ABC_tran"/>
    <property type="match status" value="1"/>
</dbReference>
<dbReference type="OrthoDB" id="9805538at2"/>
<evidence type="ECO:0000256" key="4">
    <source>
        <dbReference type="ARBA" id="ARBA00038388"/>
    </source>
</evidence>
<dbReference type="GO" id="GO:0098796">
    <property type="term" value="C:membrane protein complex"/>
    <property type="evidence" value="ECO:0007669"/>
    <property type="project" value="UniProtKB-ARBA"/>
</dbReference>
<dbReference type="InterPro" id="IPR003593">
    <property type="entry name" value="AAA+_ATPase"/>
</dbReference>
<dbReference type="GeneID" id="302999243"/>
<dbReference type="CDD" id="cd03255">
    <property type="entry name" value="ABC_MJ0796_LolCDE_FtsE"/>
    <property type="match status" value="1"/>
</dbReference>
<dbReference type="GO" id="GO:0016887">
    <property type="term" value="F:ATP hydrolysis activity"/>
    <property type="evidence" value="ECO:0007669"/>
    <property type="project" value="InterPro"/>
</dbReference>
<evidence type="ECO:0000313" key="6">
    <source>
        <dbReference type="EMBL" id="AEB14990.1"/>
    </source>
</evidence>
<dbReference type="AlphaFoldDB" id="F2NTK1"/>
<evidence type="ECO:0000313" key="7">
    <source>
        <dbReference type="Proteomes" id="UP000006852"/>
    </source>
</evidence>
<reference evidence="6 7" key="1">
    <citation type="journal article" date="2011" name="Stand. Genomic Sci.">
        <title>Complete genome sequence of Treponema succinifaciens type strain (6091).</title>
        <authorList>
            <person name="Han C."/>
            <person name="Gronow S."/>
            <person name="Teshima H."/>
            <person name="Lapidus A."/>
            <person name="Nolan M."/>
            <person name="Lucas S."/>
            <person name="Hammon N."/>
            <person name="Deshpande S."/>
            <person name="Cheng J.F."/>
            <person name="Zeytun A."/>
            <person name="Tapia R."/>
            <person name="Goodwin L."/>
            <person name="Pitluck S."/>
            <person name="Liolios K."/>
            <person name="Pagani I."/>
            <person name="Ivanova N."/>
            <person name="Mavromatis K."/>
            <person name="Mikhailova N."/>
            <person name="Huntemann M."/>
            <person name="Pati A."/>
            <person name="Chen A."/>
            <person name="Palaniappan K."/>
            <person name="Land M."/>
            <person name="Hauser L."/>
            <person name="Brambilla E.M."/>
            <person name="Rohde M."/>
            <person name="Goker M."/>
            <person name="Woyke T."/>
            <person name="Bristow J."/>
            <person name="Eisen J.A."/>
            <person name="Markowitz V."/>
            <person name="Hugenholtz P."/>
            <person name="Kyrpides N.C."/>
            <person name="Klenk H.P."/>
            <person name="Detter J.C."/>
        </authorList>
    </citation>
    <scope>NUCLEOTIDE SEQUENCE [LARGE SCALE GENOMIC DNA]</scope>
    <source>
        <strain evidence="7">ATCC 33096 / DSM 2489 / 6091</strain>
    </source>
</reference>
<dbReference type="HOGENOM" id="CLU_000604_1_22_12"/>
<evidence type="ECO:0000256" key="3">
    <source>
        <dbReference type="ARBA" id="ARBA00022840"/>
    </source>
</evidence>
<organism evidence="6 7">
    <name type="scientific">Treponema succinifaciens (strain ATCC 33096 / DSM 2489 / 6091)</name>
    <dbReference type="NCBI Taxonomy" id="869209"/>
    <lineage>
        <taxon>Bacteria</taxon>
        <taxon>Pseudomonadati</taxon>
        <taxon>Spirochaetota</taxon>
        <taxon>Spirochaetia</taxon>
        <taxon>Spirochaetales</taxon>
        <taxon>Treponemataceae</taxon>
        <taxon>Treponema</taxon>
    </lineage>
</organism>
<keyword evidence="1" id="KW-0813">Transport</keyword>
<dbReference type="FunFam" id="3.40.50.300:FF:000032">
    <property type="entry name" value="Export ABC transporter ATP-binding protein"/>
    <property type="match status" value="1"/>
</dbReference>
<name>F2NTK1_TRES6</name>
<dbReference type="RefSeq" id="WP_013702243.1">
    <property type="nucleotide sequence ID" value="NC_015385.1"/>
</dbReference>
<keyword evidence="3" id="KW-0067">ATP-binding</keyword>
<dbReference type="InterPro" id="IPR017871">
    <property type="entry name" value="ABC_transporter-like_CS"/>
</dbReference>
<dbReference type="GO" id="GO:0022857">
    <property type="term" value="F:transmembrane transporter activity"/>
    <property type="evidence" value="ECO:0007669"/>
    <property type="project" value="UniProtKB-ARBA"/>
</dbReference>
<dbReference type="SUPFAM" id="SSF52540">
    <property type="entry name" value="P-loop containing nucleoside triphosphate hydrolases"/>
    <property type="match status" value="1"/>
</dbReference>
<dbReference type="Gene3D" id="3.40.50.300">
    <property type="entry name" value="P-loop containing nucleotide triphosphate hydrolases"/>
    <property type="match status" value="1"/>
</dbReference>
<protein>
    <submittedName>
        <fullName evidence="6">Phosphonate-transporting ATPase</fullName>
        <ecNumber evidence="6">3.6.3.28</ecNumber>
    </submittedName>
</protein>
<dbReference type="GO" id="GO:0005524">
    <property type="term" value="F:ATP binding"/>
    <property type="evidence" value="ECO:0007669"/>
    <property type="project" value="UniProtKB-KW"/>
</dbReference>
<dbReference type="eggNOG" id="COG1136">
    <property type="taxonomic scope" value="Bacteria"/>
</dbReference>
<accession>F2NTK1</accession>
<keyword evidence="7" id="KW-1185">Reference proteome</keyword>
<dbReference type="PANTHER" id="PTHR42798">
    <property type="entry name" value="LIPOPROTEIN-RELEASING SYSTEM ATP-BINDING PROTEIN LOLD"/>
    <property type="match status" value="1"/>
</dbReference>